<feature type="transmembrane region" description="Helical" evidence="9">
    <location>
        <begin position="377"/>
        <end position="408"/>
    </location>
</feature>
<comment type="subcellular location">
    <subcellularLocation>
        <location evidence="1">Cell membrane</location>
        <topology evidence="1">Multi-pass membrane protein</topology>
    </subcellularLocation>
</comment>
<feature type="region of interest" description="Disordered" evidence="8">
    <location>
        <begin position="418"/>
        <end position="457"/>
    </location>
</feature>
<sequence length="457" mass="48050">MSDDGTPAEPREHDPDQPVRRPGRRREAGTAPDNLALRLVQQFNQLREERQEQLASPVPVAATEATRATVPYGVDLAASWAWRFLVIVAAGYLLVRALGFLELVVVPVVIALLVSALVIPVVGALERIGIRRSLSALLVVLGVIAVVGAMLSFAGQQVASGASDLANQASQGLGEIRDWLKTGPLHASDNQIDDWINRAQKALADWGSAQGSNPVSKVTEVGGVAADVLAGMFIVLFSTYFFLAEGDDIWRWVVKLSPRAARARIDSSGRVAWVSLTQFTRATVIVAAVDAVGIMIVAAILQVPFVAAIGVLVFLGAFVPLIGAFVAGTVAVLVALVDQGFVTALIMLGGVVLVQQLEAHGLQPFLMGRWVRVHPLAVILAIATGVLVAGVAGALVAVPFAAALNAVVQHLAAERALPETAADDATEEGMDAEVGDEPDLDDQDPPTALSKEDPTDD</sequence>
<keyword evidence="4" id="KW-1003">Cell membrane</keyword>
<evidence type="ECO:0000313" key="11">
    <source>
        <dbReference type="Proteomes" id="UP001556631"/>
    </source>
</evidence>
<evidence type="ECO:0000256" key="9">
    <source>
        <dbReference type="SAM" id="Phobius"/>
    </source>
</evidence>
<evidence type="ECO:0000256" key="3">
    <source>
        <dbReference type="ARBA" id="ARBA00022448"/>
    </source>
</evidence>
<keyword evidence="6 9" id="KW-1133">Transmembrane helix</keyword>
<keyword evidence="11" id="KW-1185">Reference proteome</keyword>
<name>A0ABV3T171_9ACTN</name>
<reference evidence="10 11" key="1">
    <citation type="submission" date="2024-07" db="EMBL/GenBank/DDBJ databases">
        <authorList>
            <person name="Lee S."/>
            <person name="Kang M."/>
        </authorList>
    </citation>
    <scope>NUCLEOTIDE SEQUENCE [LARGE SCALE GENOMIC DNA]</scope>
    <source>
        <strain evidence="10 11">DS6</strain>
    </source>
</reference>
<feature type="compositionally biased region" description="Basic and acidic residues" evidence="8">
    <location>
        <begin position="9"/>
        <end position="19"/>
    </location>
</feature>
<evidence type="ECO:0000256" key="6">
    <source>
        <dbReference type="ARBA" id="ARBA00022989"/>
    </source>
</evidence>
<evidence type="ECO:0000256" key="5">
    <source>
        <dbReference type="ARBA" id="ARBA00022692"/>
    </source>
</evidence>
<comment type="caution">
    <text evidence="10">The sequence shown here is derived from an EMBL/GenBank/DDBJ whole genome shotgun (WGS) entry which is preliminary data.</text>
</comment>
<evidence type="ECO:0000256" key="4">
    <source>
        <dbReference type="ARBA" id="ARBA00022475"/>
    </source>
</evidence>
<dbReference type="RefSeq" id="WP_367994919.1">
    <property type="nucleotide sequence ID" value="NZ_JBFPJR010000029.1"/>
</dbReference>
<feature type="compositionally biased region" description="Acidic residues" evidence="8">
    <location>
        <begin position="421"/>
        <end position="444"/>
    </location>
</feature>
<feature type="transmembrane region" description="Helical" evidence="9">
    <location>
        <begin position="80"/>
        <end position="98"/>
    </location>
</feature>
<organism evidence="10 11">
    <name type="scientific">Nocardioides eburneus</name>
    <dbReference type="NCBI Taxonomy" id="3231482"/>
    <lineage>
        <taxon>Bacteria</taxon>
        <taxon>Bacillati</taxon>
        <taxon>Actinomycetota</taxon>
        <taxon>Actinomycetes</taxon>
        <taxon>Propionibacteriales</taxon>
        <taxon>Nocardioidaceae</taxon>
        <taxon>Nocardioides</taxon>
    </lineage>
</organism>
<keyword evidence="7 9" id="KW-0472">Membrane</keyword>
<evidence type="ECO:0000256" key="7">
    <source>
        <dbReference type="ARBA" id="ARBA00023136"/>
    </source>
</evidence>
<dbReference type="Proteomes" id="UP001556631">
    <property type="component" value="Unassembled WGS sequence"/>
</dbReference>
<feature type="region of interest" description="Disordered" evidence="8">
    <location>
        <begin position="1"/>
        <end position="32"/>
    </location>
</feature>
<dbReference type="Pfam" id="PF01594">
    <property type="entry name" value="AI-2E_transport"/>
    <property type="match status" value="1"/>
</dbReference>
<evidence type="ECO:0000256" key="1">
    <source>
        <dbReference type="ARBA" id="ARBA00004651"/>
    </source>
</evidence>
<dbReference type="InterPro" id="IPR002549">
    <property type="entry name" value="AI-2E-like"/>
</dbReference>
<gene>
    <name evidence="10" type="ORF">AB3X52_15090</name>
</gene>
<dbReference type="EMBL" id="JBFPJR010000029">
    <property type="protein sequence ID" value="MEX0428951.1"/>
    <property type="molecule type" value="Genomic_DNA"/>
</dbReference>
<dbReference type="PANTHER" id="PTHR21716">
    <property type="entry name" value="TRANSMEMBRANE PROTEIN"/>
    <property type="match status" value="1"/>
</dbReference>
<comment type="similarity">
    <text evidence="2">Belongs to the autoinducer-2 exporter (AI-2E) (TC 2.A.86) family.</text>
</comment>
<proteinExistence type="inferred from homology"/>
<keyword evidence="3" id="KW-0813">Transport</keyword>
<feature type="transmembrane region" description="Helical" evidence="9">
    <location>
        <begin position="137"/>
        <end position="155"/>
    </location>
</feature>
<evidence type="ECO:0000256" key="8">
    <source>
        <dbReference type="SAM" id="MobiDB-lite"/>
    </source>
</evidence>
<feature type="transmembrane region" description="Helical" evidence="9">
    <location>
        <begin position="340"/>
        <end position="357"/>
    </location>
</feature>
<feature type="transmembrane region" description="Helical" evidence="9">
    <location>
        <begin position="279"/>
        <end position="301"/>
    </location>
</feature>
<feature type="transmembrane region" description="Helical" evidence="9">
    <location>
        <begin position="307"/>
        <end position="333"/>
    </location>
</feature>
<evidence type="ECO:0000313" key="10">
    <source>
        <dbReference type="EMBL" id="MEX0428951.1"/>
    </source>
</evidence>
<accession>A0ABV3T171</accession>
<protein>
    <submittedName>
        <fullName evidence="10">AI-2E family transporter</fullName>
    </submittedName>
</protein>
<feature type="transmembrane region" description="Helical" evidence="9">
    <location>
        <begin position="104"/>
        <end position="125"/>
    </location>
</feature>
<keyword evidence="5 9" id="KW-0812">Transmembrane</keyword>
<feature type="transmembrane region" description="Helical" evidence="9">
    <location>
        <begin position="221"/>
        <end position="243"/>
    </location>
</feature>
<dbReference type="PANTHER" id="PTHR21716:SF53">
    <property type="entry name" value="PERMEASE PERM-RELATED"/>
    <property type="match status" value="1"/>
</dbReference>
<evidence type="ECO:0000256" key="2">
    <source>
        <dbReference type="ARBA" id="ARBA00009773"/>
    </source>
</evidence>